<dbReference type="PANTHER" id="PTHR33048:SF31">
    <property type="entry name" value="INTEGRAL MEMBRANE PROTEIN"/>
    <property type="match status" value="1"/>
</dbReference>
<feature type="transmembrane region" description="Helical" evidence="7">
    <location>
        <begin position="12"/>
        <end position="32"/>
    </location>
</feature>
<evidence type="ECO:0000256" key="2">
    <source>
        <dbReference type="ARBA" id="ARBA00022692"/>
    </source>
</evidence>
<evidence type="ECO:0000256" key="1">
    <source>
        <dbReference type="ARBA" id="ARBA00004141"/>
    </source>
</evidence>
<feature type="transmembrane region" description="Helical" evidence="7">
    <location>
        <begin position="44"/>
        <end position="62"/>
    </location>
</feature>
<dbReference type="InterPro" id="IPR049326">
    <property type="entry name" value="Rhodopsin_dom_fungi"/>
</dbReference>
<dbReference type="GO" id="GO:0016020">
    <property type="term" value="C:membrane"/>
    <property type="evidence" value="ECO:0007669"/>
    <property type="project" value="UniProtKB-SubCell"/>
</dbReference>
<dbReference type="InterPro" id="IPR052337">
    <property type="entry name" value="SAT4-like"/>
</dbReference>
<keyword evidence="3 7" id="KW-1133">Transmembrane helix</keyword>
<evidence type="ECO:0000256" key="5">
    <source>
        <dbReference type="ARBA" id="ARBA00038359"/>
    </source>
</evidence>
<protein>
    <recommendedName>
        <fullName evidence="8">Rhodopsin domain-containing protein</fullName>
    </recommendedName>
</protein>
<evidence type="ECO:0000313" key="10">
    <source>
        <dbReference type="Proteomes" id="UP001320420"/>
    </source>
</evidence>
<comment type="caution">
    <text evidence="9">The sequence shown here is derived from an EMBL/GenBank/DDBJ whole genome shotgun (WGS) entry which is preliminary data.</text>
</comment>
<dbReference type="Proteomes" id="UP001320420">
    <property type="component" value="Unassembled WGS sequence"/>
</dbReference>
<evidence type="ECO:0000256" key="3">
    <source>
        <dbReference type="ARBA" id="ARBA00022989"/>
    </source>
</evidence>
<feature type="domain" description="Rhodopsin" evidence="8">
    <location>
        <begin position="28"/>
        <end position="247"/>
    </location>
</feature>
<feature type="transmembrane region" description="Helical" evidence="7">
    <location>
        <begin position="223"/>
        <end position="241"/>
    </location>
</feature>
<keyword evidence="2 7" id="KW-0812">Transmembrane</keyword>
<proteinExistence type="inferred from homology"/>
<gene>
    <name evidence="9" type="ORF">SLS62_005640</name>
</gene>
<accession>A0AAN9UUC8</accession>
<dbReference type="Pfam" id="PF20684">
    <property type="entry name" value="Fung_rhodopsin"/>
    <property type="match status" value="1"/>
</dbReference>
<feature type="transmembrane region" description="Helical" evidence="7">
    <location>
        <begin position="184"/>
        <end position="203"/>
    </location>
</feature>
<comment type="similarity">
    <text evidence="5">Belongs to the SAT4 family.</text>
</comment>
<organism evidence="9 10">
    <name type="scientific">Diatrype stigma</name>
    <dbReference type="NCBI Taxonomy" id="117547"/>
    <lineage>
        <taxon>Eukaryota</taxon>
        <taxon>Fungi</taxon>
        <taxon>Dikarya</taxon>
        <taxon>Ascomycota</taxon>
        <taxon>Pezizomycotina</taxon>
        <taxon>Sordariomycetes</taxon>
        <taxon>Xylariomycetidae</taxon>
        <taxon>Xylariales</taxon>
        <taxon>Diatrypaceae</taxon>
        <taxon>Diatrype</taxon>
    </lineage>
</organism>
<keyword evidence="4 7" id="KW-0472">Membrane</keyword>
<feature type="transmembrane region" description="Helical" evidence="7">
    <location>
        <begin position="74"/>
        <end position="99"/>
    </location>
</feature>
<name>A0AAN9UUC8_9PEZI</name>
<feature type="region of interest" description="Disordered" evidence="6">
    <location>
        <begin position="283"/>
        <end position="328"/>
    </location>
</feature>
<evidence type="ECO:0000256" key="7">
    <source>
        <dbReference type="SAM" id="Phobius"/>
    </source>
</evidence>
<dbReference type="AlphaFoldDB" id="A0AAN9UUC8"/>
<evidence type="ECO:0000313" key="9">
    <source>
        <dbReference type="EMBL" id="KAK7752305.1"/>
    </source>
</evidence>
<comment type="subcellular location">
    <subcellularLocation>
        <location evidence="1">Membrane</location>
        <topology evidence="1">Multi-pass membrane protein</topology>
    </subcellularLocation>
</comment>
<sequence>MVLYADHAPNLAAAVITICIFAYISFGLRVYTRIKYSLWGSEDWTMTAAITGVGATNATLALPGNEEYQMKGLFWFFLFEVFYCINIIPVKISISLMLLRIAQNLTAGLYIIFRLTVDTECDPVSAAWDTSSLANGGKCNDPVILADVYYATTAVNIFTDWVTAFMPVPLLWNIQMNVNSKASVAFILGLGFFASLSACVRLKYTVGLTSADNYLYSISDIVIWGYAENGLGLLVGCISTLRPLFRKVFRLGGGSSYPTPSAFPKEGSRYAFPGGNSRRAYTEFGPSYELDSPKDYDKDTMANSTRIRGGDDGNSSDSESQKQILQAAKDPAGIYVSREVHISGQH</sequence>
<evidence type="ECO:0000256" key="6">
    <source>
        <dbReference type="SAM" id="MobiDB-lite"/>
    </source>
</evidence>
<dbReference type="PANTHER" id="PTHR33048">
    <property type="entry name" value="PTH11-LIKE INTEGRAL MEMBRANE PROTEIN (AFU_ORTHOLOGUE AFUA_5G11245)"/>
    <property type="match status" value="1"/>
</dbReference>
<evidence type="ECO:0000259" key="8">
    <source>
        <dbReference type="Pfam" id="PF20684"/>
    </source>
</evidence>
<feature type="compositionally biased region" description="Basic and acidic residues" evidence="6">
    <location>
        <begin position="291"/>
        <end position="300"/>
    </location>
</feature>
<reference evidence="9 10" key="1">
    <citation type="submission" date="2024-02" db="EMBL/GenBank/DDBJ databases">
        <title>De novo assembly and annotation of 12 fungi associated with fruit tree decline syndrome in Ontario, Canada.</title>
        <authorList>
            <person name="Sulman M."/>
            <person name="Ellouze W."/>
            <person name="Ilyukhin E."/>
        </authorList>
    </citation>
    <scope>NUCLEOTIDE SEQUENCE [LARGE SCALE GENOMIC DNA]</scope>
    <source>
        <strain evidence="9 10">M11/M66-122</strain>
    </source>
</reference>
<dbReference type="EMBL" id="JAKJXP020000039">
    <property type="protein sequence ID" value="KAK7752305.1"/>
    <property type="molecule type" value="Genomic_DNA"/>
</dbReference>
<evidence type="ECO:0000256" key="4">
    <source>
        <dbReference type="ARBA" id="ARBA00023136"/>
    </source>
</evidence>
<keyword evidence="10" id="KW-1185">Reference proteome</keyword>